<reference evidence="3" key="1">
    <citation type="journal article" date="2023" name="Mol. Phylogenet. Evol.">
        <title>Genome-scale phylogeny and comparative genomics of the fungal order Sordariales.</title>
        <authorList>
            <person name="Hensen N."/>
            <person name="Bonometti L."/>
            <person name="Westerberg I."/>
            <person name="Brannstrom I.O."/>
            <person name="Guillou S."/>
            <person name="Cros-Aarteil S."/>
            <person name="Calhoun S."/>
            <person name="Haridas S."/>
            <person name="Kuo A."/>
            <person name="Mondo S."/>
            <person name="Pangilinan J."/>
            <person name="Riley R."/>
            <person name="LaButti K."/>
            <person name="Andreopoulos B."/>
            <person name="Lipzen A."/>
            <person name="Chen C."/>
            <person name="Yan M."/>
            <person name="Daum C."/>
            <person name="Ng V."/>
            <person name="Clum A."/>
            <person name="Steindorff A."/>
            <person name="Ohm R.A."/>
            <person name="Martin F."/>
            <person name="Silar P."/>
            <person name="Natvig D.O."/>
            <person name="Lalanne C."/>
            <person name="Gautier V."/>
            <person name="Ament-Velasquez S.L."/>
            <person name="Kruys A."/>
            <person name="Hutchinson M.I."/>
            <person name="Powell A.J."/>
            <person name="Barry K."/>
            <person name="Miller A.N."/>
            <person name="Grigoriev I.V."/>
            <person name="Debuchy R."/>
            <person name="Gladieux P."/>
            <person name="Hiltunen Thoren M."/>
            <person name="Johannesson H."/>
        </authorList>
    </citation>
    <scope>NUCLEOTIDE SEQUENCE</scope>
    <source>
        <strain evidence="3">PSN324</strain>
    </source>
</reference>
<dbReference type="EMBL" id="MU864942">
    <property type="protein sequence ID" value="KAK4465143.1"/>
    <property type="molecule type" value="Genomic_DNA"/>
</dbReference>
<protein>
    <submittedName>
        <fullName evidence="3">Heterokaryon incompatibility protein-domain-containing protein</fullName>
    </submittedName>
</protein>
<proteinExistence type="predicted"/>
<dbReference type="Proteomes" id="UP001321749">
    <property type="component" value="Unassembled WGS sequence"/>
</dbReference>
<reference evidence="3" key="2">
    <citation type="submission" date="2023-06" db="EMBL/GenBank/DDBJ databases">
        <authorList>
            <consortium name="Lawrence Berkeley National Laboratory"/>
            <person name="Mondo S.J."/>
            <person name="Hensen N."/>
            <person name="Bonometti L."/>
            <person name="Westerberg I."/>
            <person name="Brannstrom I.O."/>
            <person name="Guillou S."/>
            <person name="Cros-Aarteil S."/>
            <person name="Calhoun S."/>
            <person name="Haridas S."/>
            <person name="Kuo A."/>
            <person name="Pangilinan J."/>
            <person name="Riley R."/>
            <person name="Labutti K."/>
            <person name="Andreopoulos B."/>
            <person name="Lipzen A."/>
            <person name="Chen C."/>
            <person name="Yanf M."/>
            <person name="Daum C."/>
            <person name="Ng V."/>
            <person name="Clum A."/>
            <person name="Steindorff A."/>
            <person name="Ohm R."/>
            <person name="Martin F."/>
            <person name="Silar P."/>
            <person name="Natvig D."/>
            <person name="Lalanne C."/>
            <person name="Gautier V."/>
            <person name="Ament-Velasquez S.L."/>
            <person name="Kruys A."/>
            <person name="Hutchinson M.I."/>
            <person name="Powell A.J."/>
            <person name="Barry K."/>
            <person name="Miller A.N."/>
            <person name="Grigoriev I.V."/>
            <person name="Debuchy R."/>
            <person name="Gladieux P."/>
            <person name="Thoren M.H."/>
            <person name="Johannesson H."/>
        </authorList>
    </citation>
    <scope>NUCLEOTIDE SEQUENCE</scope>
    <source>
        <strain evidence="3">PSN324</strain>
    </source>
</reference>
<accession>A0AAV9HXP8</accession>
<evidence type="ECO:0000313" key="4">
    <source>
        <dbReference type="Proteomes" id="UP001321749"/>
    </source>
</evidence>
<feature type="region of interest" description="Disordered" evidence="1">
    <location>
        <begin position="615"/>
        <end position="645"/>
    </location>
</feature>
<name>A0AAV9HXP8_9PEZI</name>
<feature type="domain" description="Heterokaryon incompatibility" evidence="2">
    <location>
        <begin position="178"/>
        <end position="332"/>
    </location>
</feature>
<evidence type="ECO:0000256" key="1">
    <source>
        <dbReference type="SAM" id="MobiDB-lite"/>
    </source>
</evidence>
<evidence type="ECO:0000259" key="2">
    <source>
        <dbReference type="Pfam" id="PF06985"/>
    </source>
</evidence>
<organism evidence="3 4">
    <name type="scientific">Cladorrhinum samala</name>
    <dbReference type="NCBI Taxonomy" id="585594"/>
    <lineage>
        <taxon>Eukaryota</taxon>
        <taxon>Fungi</taxon>
        <taxon>Dikarya</taxon>
        <taxon>Ascomycota</taxon>
        <taxon>Pezizomycotina</taxon>
        <taxon>Sordariomycetes</taxon>
        <taxon>Sordariomycetidae</taxon>
        <taxon>Sordariales</taxon>
        <taxon>Podosporaceae</taxon>
        <taxon>Cladorrhinum</taxon>
    </lineage>
</organism>
<dbReference type="InterPro" id="IPR010730">
    <property type="entry name" value="HET"/>
</dbReference>
<sequence length="692" mass="77735">MIVGKAAGQAPRGQLCSSCDCGTMSWSLPHLQTHPQCSRCRLILAGLQMDPSTWRKIRSVSQGYDVRVTATSPDQTGEVWLEITLWRAGSGVSTKSYSSQAIRECTLGVGTGHLATTHYPRQLARWTSHCRETHVHHPEIDLTELPPNFRLIDVQNNNIINFYRELPDSTNPNNSISYWALSYMWGEGVTEGKFTLNSDNKRDLEKKGSIDDLIKANKLSKTISDAIRITREAGQRYLWIDALCIPQDDHEKHAQLCAMDTIYSRADLVLIAASGSHANTGLLPGLSPGEGPNAHHIEDIGGRLHAACPSLLAGSAAISESPWHLRGWTLQEYALSRRAAFFTNRNILLSCGDELFDLNFDLTSSVHLQPADELRRPSRTTVSGVGGGPVSSTVLYKVIRQYLNRVLSFENDILNAVEGVFSHCLGGPGRHYWGIPEEGFGNWLTWYCYACPGECSNRPRDQSFPAWSWVAWKHCGVACCVVDSQCRPDLLVYRAKEDGSLVKLHGEISADAKGGGDLEEMMTGRLDSLKTMSSALCPVVRASTCFLWTKMASLRHEFPETRIERLEDHEKEPQVPVWEAHYVNVPQEPGDGVGSAGKNKVYYSCPLITEWDRDRSPSRWGRRQHTHDMSHLPDSSSRSPPDPSNCWMQVRWSESRKVWERCSPRRMDFFDPDDDDHFMWMVDTEPRWIPLG</sequence>
<evidence type="ECO:0000313" key="3">
    <source>
        <dbReference type="EMBL" id="KAK4465143.1"/>
    </source>
</evidence>
<dbReference type="PANTHER" id="PTHR33112">
    <property type="entry name" value="DOMAIN PROTEIN, PUTATIVE-RELATED"/>
    <property type="match status" value="1"/>
</dbReference>
<dbReference type="AlphaFoldDB" id="A0AAV9HXP8"/>
<gene>
    <name evidence="3" type="ORF">QBC42DRAFT_262141</name>
</gene>
<comment type="caution">
    <text evidence="3">The sequence shown here is derived from an EMBL/GenBank/DDBJ whole genome shotgun (WGS) entry which is preliminary data.</text>
</comment>
<dbReference type="PANTHER" id="PTHR33112:SF16">
    <property type="entry name" value="HETEROKARYON INCOMPATIBILITY DOMAIN-CONTAINING PROTEIN"/>
    <property type="match status" value="1"/>
</dbReference>
<keyword evidence="4" id="KW-1185">Reference proteome</keyword>
<dbReference type="Pfam" id="PF06985">
    <property type="entry name" value="HET"/>
    <property type="match status" value="1"/>
</dbReference>